<dbReference type="EMBL" id="BMAT01004339">
    <property type="protein sequence ID" value="GFR72078.1"/>
    <property type="molecule type" value="Genomic_DNA"/>
</dbReference>
<organism evidence="1 2">
    <name type="scientific">Elysia marginata</name>
    <dbReference type="NCBI Taxonomy" id="1093978"/>
    <lineage>
        <taxon>Eukaryota</taxon>
        <taxon>Metazoa</taxon>
        <taxon>Spiralia</taxon>
        <taxon>Lophotrochozoa</taxon>
        <taxon>Mollusca</taxon>
        <taxon>Gastropoda</taxon>
        <taxon>Heterobranchia</taxon>
        <taxon>Euthyneura</taxon>
        <taxon>Panpulmonata</taxon>
        <taxon>Sacoglossa</taxon>
        <taxon>Placobranchoidea</taxon>
        <taxon>Plakobranchidae</taxon>
        <taxon>Elysia</taxon>
    </lineage>
</organism>
<reference evidence="1 2" key="1">
    <citation type="journal article" date="2021" name="Elife">
        <title>Chloroplast acquisition without the gene transfer in kleptoplastic sea slugs, Plakobranchus ocellatus.</title>
        <authorList>
            <person name="Maeda T."/>
            <person name="Takahashi S."/>
            <person name="Yoshida T."/>
            <person name="Shimamura S."/>
            <person name="Takaki Y."/>
            <person name="Nagai Y."/>
            <person name="Toyoda A."/>
            <person name="Suzuki Y."/>
            <person name="Arimoto A."/>
            <person name="Ishii H."/>
            <person name="Satoh N."/>
            <person name="Nishiyama T."/>
            <person name="Hasebe M."/>
            <person name="Maruyama T."/>
            <person name="Minagawa J."/>
            <person name="Obokata J."/>
            <person name="Shigenobu S."/>
        </authorList>
    </citation>
    <scope>NUCLEOTIDE SEQUENCE [LARGE SCALE GENOMIC DNA]</scope>
</reference>
<dbReference type="AlphaFoldDB" id="A0AAV4FH99"/>
<proteinExistence type="predicted"/>
<evidence type="ECO:0000313" key="2">
    <source>
        <dbReference type="Proteomes" id="UP000762676"/>
    </source>
</evidence>
<comment type="caution">
    <text evidence="1">The sequence shown here is derived from an EMBL/GenBank/DDBJ whole genome shotgun (WGS) entry which is preliminary data.</text>
</comment>
<gene>
    <name evidence="1" type="ORF">ElyMa_002107700</name>
</gene>
<protein>
    <submittedName>
        <fullName evidence="1">Uncharacterized protein</fullName>
    </submittedName>
</protein>
<sequence length="98" mass="10665">MRFRPAQEDEALIYEKKSGMADGLTGPVSQSSAVKPTLPIGCYYVIRYCRGRASSLIMSWGLDSSVGSGFAPWPRGRGFETQPSTVRAPTGWFGVSIM</sequence>
<keyword evidence="2" id="KW-1185">Reference proteome</keyword>
<name>A0AAV4FH99_9GAST</name>
<evidence type="ECO:0000313" key="1">
    <source>
        <dbReference type="EMBL" id="GFR72078.1"/>
    </source>
</evidence>
<accession>A0AAV4FH99</accession>
<dbReference type="Proteomes" id="UP000762676">
    <property type="component" value="Unassembled WGS sequence"/>
</dbReference>